<dbReference type="AlphaFoldDB" id="A0A364NTA9"/>
<accession>A0A364NTA9</accession>
<dbReference type="Proteomes" id="UP000251075">
    <property type="component" value="Unassembled WGS sequence"/>
</dbReference>
<organism evidence="1 2">
    <name type="scientific">Paramagnetospirillum kuznetsovii</name>
    <dbReference type="NCBI Taxonomy" id="2053833"/>
    <lineage>
        <taxon>Bacteria</taxon>
        <taxon>Pseudomonadati</taxon>
        <taxon>Pseudomonadota</taxon>
        <taxon>Alphaproteobacteria</taxon>
        <taxon>Rhodospirillales</taxon>
        <taxon>Magnetospirillaceae</taxon>
        <taxon>Paramagnetospirillum</taxon>
    </lineage>
</organism>
<keyword evidence="2" id="KW-1185">Reference proteome</keyword>
<gene>
    <name evidence="1" type="ORF">CU669_18970</name>
</gene>
<sequence length="225" mass="25493">MMARRTKAAEAARQARARALWQAMTIRHRSTGHVRFDLPEPLRAPEAAAVLIGGLAAVDGIYRVHVFLGAGKLSIRWMEDVCTLGHIARVLAGLVGEAADLDRVPPAPDEARLEPGWRERLMQTAPLRAVRARYDDLKAKADMLSRIVAIKTGKPVPGGIDVQEWTIHFLNDLVAFYLIRQHWDRIIGQWLPKPWAHRYQWLTVVYLTFLLVRYRKGATPKVVKK</sequence>
<dbReference type="RefSeq" id="WP_112147167.1">
    <property type="nucleotide sequence ID" value="NZ_PGTO01000026.1"/>
</dbReference>
<dbReference type="EMBL" id="PGTO01000026">
    <property type="protein sequence ID" value="RAU20329.1"/>
    <property type="molecule type" value="Genomic_DNA"/>
</dbReference>
<reference evidence="1 2" key="1">
    <citation type="submission" date="2017-11" db="EMBL/GenBank/DDBJ databases">
        <title>Draft genome sequence of magnetotactic bacterium Magnetospirillum kuznetsovii LBB-42.</title>
        <authorList>
            <person name="Grouzdev D.S."/>
            <person name="Rysina M.S."/>
            <person name="Baslerov R.V."/>
            <person name="Koziaeva V."/>
        </authorList>
    </citation>
    <scope>NUCLEOTIDE SEQUENCE [LARGE SCALE GENOMIC DNA]</scope>
    <source>
        <strain evidence="1 2">LBB-42</strain>
    </source>
</reference>
<dbReference type="OrthoDB" id="7345868at2"/>
<evidence type="ECO:0000313" key="1">
    <source>
        <dbReference type="EMBL" id="RAU20329.1"/>
    </source>
</evidence>
<proteinExistence type="predicted"/>
<evidence type="ECO:0000313" key="2">
    <source>
        <dbReference type="Proteomes" id="UP000251075"/>
    </source>
</evidence>
<name>A0A364NTA9_9PROT</name>
<comment type="caution">
    <text evidence="1">The sequence shown here is derived from an EMBL/GenBank/DDBJ whole genome shotgun (WGS) entry which is preliminary data.</text>
</comment>
<protein>
    <submittedName>
        <fullName evidence="1">Uncharacterized protein</fullName>
    </submittedName>
</protein>